<accession>A0ABW5A1A3</accession>
<dbReference type="InterPro" id="IPR009057">
    <property type="entry name" value="Homeodomain-like_sf"/>
</dbReference>
<sequence>MYPLELKKQVIEMRLRGMTKKQIAVKLGIYDVNRIKIWMRKFRADGEFSLVDQRGKQEKYMNWNVMSADWRWRI</sequence>
<evidence type="ECO:0000313" key="3">
    <source>
        <dbReference type="Proteomes" id="UP001597343"/>
    </source>
</evidence>
<keyword evidence="3" id="KW-1185">Reference proteome</keyword>
<gene>
    <name evidence="2" type="ORF">ACFSOY_16910</name>
</gene>
<comment type="caution">
    <text evidence="2">The sequence shown here is derived from an EMBL/GenBank/DDBJ whole genome shotgun (WGS) entry which is preliminary data.</text>
</comment>
<evidence type="ECO:0000313" key="2">
    <source>
        <dbReference type="EMBL" id="MFD2171645.1"/>
    </source>
</evidence>
<feature type="domain" description="Insertion element IS150 protein InsJ-like helix-turn-helix" evidence="1">
    <location>
        <begin position="7"/>
        <end position="56"/>
    </location>
</feature>
<reference evidence="3" key="1">
    <citation type="journal article" date="2019" name="Int. J. Syst. Evol. Microbiol.">
        <title>The Global Catalogue of Microorganisms (GCM) 10K type strain sequencing project: providing services to taxonomists for standard genome sequencing and annotation.</title>
        <authorList>
            <consortium name="The Broad Institute Genomics Platform"/>
            <consortium name="The Broad Institute Genome Sequencing Center for Infectious Disease"/>
            <person name="Wu L."/>
            <person name="Ma J."/>
        </authorList>
    </citation>
    <scope>NUCLEOTIDE SEQUENCE [LARGE SCALE GENOMIC DNA]</scope>
    <source>
        <strain evidence="3">CGMCC 1.13574</strain>
    </source>
</reference>
<proteinExistence type="predicted"/>
<dbReference type="RefSeq" id="WP_386049509.1">
    <property type="nucleotide sequence ID" value="NZ_JBHUIO010000011.1"/>
</dbReference>
<evidence type="ECO:0000259" key="1">
    <source>
        <dbReference type="Pfam" id="PF13518"/>
    </source>
</evidence>
<dbReference type="Proteomes" id="UP001597343">
    <property type="component" value="Unassembled WGS sequence"/>
</dbReference>
<dbReference type="InterPro" id="IPR055247">
    <property type="entry name" value="InsJ-like_HTH"/>
</dbReference>
<protein>
    <submittedName>
        <fullName evidence="2">Helix-turn-helix domain-containing protein</fullName>
    </submittedName>
</protein>
<name>A0ABW5A1A3_9BACL</name>
<dbReference type="SUPFAM" id="SSF46689">
    <property type="entry name" value="Homeodomain-like"/>
    <property type="match status" value="1"/>
</dbReference>
<organism evidence="2 3">
    <name type="scientific">Tumebacillus lipolyticus</name>
    <dbReference type="NCBI Taxonomy" id="1280370"/>
    <lineage>
        <taxon>Bacteria</taxon>
        <taxon>Bacillati</taxon>
        <taxon>Bacillota</taxon>
        <taxon>Bacilli</taxon>
        <taxon>Bacillales</taxon>
        <taxon>Alicyclobacillaceae</taxon>
        <taxon>Tumebacillus</taxon>
    </lineage>
</organism>
<dbReference type="EMBL" id="JBHUIO010000011">
    <property type="protein sequence ID" value="MFD2171645.1"/>
    <property type="molecule type" value="Genomic_DNA"/>
</dbReference>
<dbReference type="Pfam" id="PF13518">
    <property type="entry name" value="HTH_28"/>
    <property type="match status" value="1"/>
</dbReference>